<comment type="subcellular location">
    <subcellularLocation>
        <location evidence="1">Cell membrane</location>
        <topology evidence="1">Multi-pass membrane protein</topology>
    </subcellularLocation>
</comment>
<evidence type="ECO:0000256" key="9">
    <source>
        <dbReference type="PROSITE-ProRule" id="PRU00284"/>
    </source>
</evidence>
<keyword evidence="14" id="KW-1185">Reference proteome</keyword>
<keyword evidence="3" id="KW-0145">Chemotaxis</keyword>
<evidence type="ECO:0000256" key="3">
    <source>
        <dbReference type="ARBA" id="ARBA00022500"/>
    </source>
</evidence>
<dbReference type="CDD" id="cd06225">
    <property type="entry name" value="HAMP"/>
    <property type="match status" value="1"/>
</dbReference>
<evidence type="ECO:0000313" key="13">
    <source>
        <dbReference type="EMBL" id="MDN0077442.1"/>
    </source>
</evidence>
<dbReference type="SUPFAM" id="SSF103190">
    <property type="entry name" value="Sensory domain-like"/>
    <property type="match status" value="1"/>
</dbReference>
<evidence type="ECO:0000259" key="12">
    <source>
        <dbReference type="PROSITE" id="PS50885"/>
    </source>
</evidence>
<protein>
    <submittedName>
        <fullName evidence="13">Methyl-accepting chemotaxis protein</fullName>
    </submittedName>
</protein>
<evidence type="ECO:0000256" key="2">
    <source>
        <dbReference type="ARBA" id="ARBA00022475"/>
    </source>
</evidence>
<dbReference type="SMART" id="SM00304">
    <property type="entry name" value="HAMP"/>
    <property type="match status" value="1"/>
</dbReference>
<dbReference type="InterPro" id="IPR029151">
    <property type="entry name" value="Sensor-like_sf"/>
</dbReference>
<dbReference type="PANTHER" id="PTHR32089">
    <property type="entry name" value="METHYL-ACCEPTING CHEMOTAXIS PROTEIN MCPB"/>
    <property type="match status" value="1"/>
</dbReference>
<organism evidence="13 14">
    <name type="scientific">Crenobacter oryzisoli</name>
    <dbReference type="NCBI Taxonomy" id="3056844"/>
    <lineage>
        <taxon>Bacteria</taxon>
        <taxon>Pseudomonadati</taxon>
        <taxon>Pseudomonadota</taxon>
        <taxon>Betaproteobacteria</taxon>
        <taxon>Neisseriales</taxon>
        <taxon>Neisseriaceae</taxon>
        <taxon>Crenobacter</taxon>
    </lineage>
</organism>
<dbReference type="InterPro" id="IPR004089">
    <property type="entry name" value="MCPsignal_dom"/>
</dbReference>
<dbReference type="Gene3D" id="1.10.287.950">
    <property type="entry name" value="Methyl-accepting chemotaxis protein"/>
    <property type="match status" value="1"/>
</dbReference>
<evidence type="ECO:0000256" key="10">
    <source>
        <dbReference type="SAM" id="Phobius"/>
    </source>
</evidence>
<evidence type="ECO:0000256" key="7">
    <source>
        <dbReference type="ARBA" id="ARBA00023224"/>
    </source>
</evidence>
<dbReference type="CDD" id="cd11386">
    <property type="entry name" value="MCP_signal"/>
    <property type="match status" value="1"/>
</dbReference>
<dbReference type="InterPro" id="IPR033479">
    <property type="entry name" value="dCache_1"/>
</dbReference>
<dbReference type="Proteomes" id="UP001168540">
    <property type="component" value="Unassembled WGS sequence"/>
</dbReference>
<evidence type="ECO:0000256" key="4">
    <source>
        <dbReference type="ARBA" id="ARBA00022692"/>
    </source>
</evidence>
<keyword evidence="6 10" id="KW-0472">Membrane</keyword>
<dbReference type="RefSeq" id="WP_289832079.1">
    <property type="nucleotide sequence ID" value="NZ_JAUEDK010000068.1"/>
</dbReference>
<feature type="transmembrane region" description="Helical" evidence="10">
    <location>
        <begin position="270"/>
        <end position="293"/>
    </location>
</feature>
<dbReference type="PROSITE" id="PS50111">
    <property type="entry name" value="CHEMOTAXIS_TRANSDUC_2"/>
    <property type="match status" value="1"/>
</dbReference>
<evidence type="ECO:0000256" key="6">
    <source>
        <dbReference type="ARBA" id="ARBA00023136"/>
    </source>
</evidence>
<dbReference type="Pfam" id="PF00015">
    <property type="entry name" value="MCPsignal"/>
    <property type="match status" value="1"/>
</dbReference>
<evidence type="ECO:0000259" key="11">
    <source>
        <dbReference type="PROSITE" id="PS50111"/>
    </source>
</evidence>
<keyword evidence="5 10" id="KW-1133">Transmembrane helix</keyword>
<evidence type="ECO:0000256" key="5">
    <source>
        <dbReference type="ARBA" id="ARBA00022989"/>
    </source>
</evidence>
<gene>
    <name evidence="13" type="ORF">QU481_21690</name>
</gene>
<dbReference type="SUPFAM" id="SSF58104">
    <property type="entry name" value="Methyl-accepting chemotaxis protein (MCP) signaling domain"/>
    <property type="match status" value="1"/>
</dbReference>
<dbReference type="Pfam" id="PF00672">
    <property type="entry name" value="HAMP"/>
    <property type="match status" value="1"/>
</dbReference>
<dbReference type="Pfam" id="PF02743">
    <property type="entry name" value="dCache_1"/>
    <property type="match status" value="1"/>
</dbReference>
<reference evidence="13" key="1">
    <citation type="submission" date="2023-06" db="EMBL/GenBank/DDBJ databases">
        <authorList>
            <person name="Zhang S."/>
        </authorList>
    </citation>
    <scope>NUCLEOTIDE SEQUENCE</scope>
    <source>
        <strain evidence="13">SG2303</strain>
    </source>
</reference>
<keyword evidence="2" id="KW-1003">Cell membrane</keyword>
<dbReference type="InterPro" id="IPR003660">
    <property type="entry name" value="HAMP_dom"/>
</dbReference>
<dbReference type="EMBL" id="JAUEDK010000068">
    <property type="protein sequence ID" value="MDN0077442.1"/>
    <property type="molecule type" value="Genomic_DNA"/>
</dbReference>
<proteinExistence type="inferred from homology"/>
<dbReference type="PROSITE" id="PS50885">
    <property type="entry name" value="HAMP"/>
    <property type="match status" value="1"/>
</dbReference>
<comment type="similarity">
    <text evidence="8">Belongs to the methyl-accepting chemotaxis (MCP) protein family.</text>
</comment>
<dbReference type="PANTHER" id="PTHR32089:SF112">
    <property type="entry name" value="LYSOZYME-LIKE PROTEIN-RELATED"/>
    <property type="match status" value="1"/>
</dbReference>
<feature type="domain" description="Methyl-accepting transducer" evidence="11">
    <location>
        <begin position="353"/>
        <end position="589"/>
    </location>
</feature>
<feature type="domain" description="HAMP" evidence="12">
    <location>
        <begin position="294"/>
        <end position="348"/>
    </location>
</feature>
<evidence type="ECO:0000256" key="8">
    <source>
        <dbReference type="ARBA" id="ARBA00029447"/>
    </source>
</evidence>
<keyword evidence="4 10" id="KW-0812">Transmembrane</keyword>
<dbReference type="SMART" id="SM00283">
    <property type="entry name" value="MA"/>
    <property type="match status" value="1"/>
</dbReference>
<evidence type="ECO:0000256" key="1">
    <source>
        <dbReference type="ARBA" id="ARBA00004651"/>
    </source>
</evidence>
<name>A0ABT7XUH5_9NEIS</name>
<keyword evidence="7 9" id="KW-0807">Transducer</keyword>
<dbReference type="CDD" id="cd12913">
    <property type="entry name" value="PDC1_MCP_like"/>
    <property type="match status" value="1"/>
</dbReference>
<evidence type="ECO:0000313" key="14">
    <source>
        <dbReference type="Proteomes" id="UP001168540"/>
    </source>
</evidence>
<accession>A0ABT7XUH5</accession>
<comment type="caution">
    <text evidence="13">The sequence shown here is derived from an EMBL/GenBank/DDBJ whole genome shotgun (WGS) entry which is preliminary data.</text>
</comment>
<dbReference type="Gene3D" id="3.30.450.20">
    <property type="entry name" value="PAS domain"/>
    <property type="match status" value="2"/>
</dbReference>
<sequence length="625" mass="66578">MSSLRMRFILFIVAVVALCATTISAISYYRMSSVVHNALNRELDMTLGGYAKAISDWSDSHKQLVTSVTPYVNQPSLKEHLAQAATAGGFDLFYTGYADKRIVYSTDRTAPPGFDPTGRPWYIKADAAGQAIVSEPYLGKSTKTLVVTFAAPVKDGGQTRAVIGGDVGLANIVKSVLSLKLPVSGISFLVQRDGSLIGYPKPEALFKPIKDYIPAITDVAAMTEQSSRALVDIDLDGSDQFLKLTPVAGTDWYLGVVIDRSEALAPLSTLLWSLIVSGVVLLAALLALAWIGVGRLLSGLQQVAGAMHAISSGDADLTQRLPVHSDDEVGHIAAAFNQFVDRLREMFITVREQADNLANGSTTLVNTTRRISDDSKTQSAELGNTAATIEEITVSIAHIADHVRDTGELVGRIDTRSKESAEAVERVAREIGAIAGECHELSAVMSGLGERTDRIGSIVNVIKDIADQTNLLALNAAIEAARAGEQGRGFAVVADEVRKLAERTTQATVEIGEMIGSIHQDTQSALTRMDTTFKAVDAGVNLAQDASGQIDTIRTLTDDMVSRMSDIATSTTEQKTATAAMAQSAERINAMAQQTNNAIQNASRTVQGQGELAAGLQGLVGRFKL</sequence>
<dbReference type="CDD" id="cd12912">
    <property type="entry name" value="PDC2_MCP_like"/>
    <property type="match status" value="1"/>
</dbReference>